<accession>Q0FPA7</accession>
<proteinExistence type="predicted"/>
<name>Q0FPA7_SALBH</name>
<gene>
    <name evidence="1" type="ORF">R2601_26801</name>
</gene>
<protein>
    <submittedName>
        <fullName evidence="1">Uncharacterized protein</fullName>
    </submittedName>
</protein>
<comment type="caution">
    <text evidence="1">The sequence shown here is derived from an EMBL/GenBank/DDBJ whole genome shotgun (WGS) entry which is preliminary data.</text>
</comment>
<dbReference type="Proteomes" id="UP000006230">
    <property type="component" value="Unassembled WGS sequence"/>
</dbReference>
<dbReference type="AlphaFoldDB" id="Q0FPA7"/>
<sequence length="60" mass="6491">MAASVTLRWGVLAVGQGQLWAVHALRQAHLSEEPAALPHGRLEPFLQIFCIAANGRFLAV</sequence>
<evidence type="ECO:0000313" key="2">
    <source>
        <dbReference type="Proteomes" id="UP000006230"/>
    </source>
</evidence>
<keyword evidence="2" id="KW-1185">Reference proteome</keyword>
<evidence type="ECO:0000313" key="1">
    <source>
        <dbReference type="EMBL" id="EAU45952.1"/>
    </source>
</evidence>
<dbReference type="EMBL" id="AATQ01000019">
    <property type="protein sequence ID" value="EAU45952.1"/>
    <property type="molecule type" value="Genomic_DNA"/>
</dbReference>
<reference evidence="1 2" key="1">
    <citation type="journal article" date="2010" name="J. Bacteriol.">
        <title>Genome sequences of Pelagibaca bermudensis HTCC2601T and Maritimibacter alkaliphilus HTCC2654T, the type strains of two marine Roseobacter genera.</title>
        <authorList>
            <person name="Thrash J.C."/>
            <person name="Cho J.C."/>
            <person name="Ferriera S."/>
            <person name="Johnson J."/>
            <person name="Vergin K.L."/>
            <person name="Giovannoni S.J."/>
        </authorList>
    </citation>
    <scope>NUCLEOTIDE SEQUENCE [LARGE SCALE GENOMIC DNA]</scope>
    <source>
        <strain evidence="2">DSM 26914 / JCM 13377 / KCTC 12554 / HTCC2601</strain>
    </source>
</reference>
<dbReference type="HOGENOM" id="CLU_2937530_0_0_5"/>
<organism evidence="1 2">
    <name type="scientific">Salipiger bermudensis (strain DSM 26914 / JCM 13377 / KCTC 12554 / HTCC2601)</name>
    <name type="common">Pelagibaca bermudensis</name>
    <dbReference type="NCBI Taxonomy" id="314265"/>
    <lineage>
        <taxon>Bacteria</taxon>
        <taxon>Pseudomonadati</taxon>
        <taxon>Pseudomonadota</taxon>
        <taxon>Alphaproteobacteria</taxon>
        <taxon>Rhodobacterales</taxon>
        <taxon>Roseobacteraceae</taxon>
        <taxon>Salipiger</taxon>
    </lineage>
</organism>